<dbReference type="OrthoDB" id="2520703at2759"/>
<accession>A0A6A5S9J3</accession>
<protein>
    <recommendedName>
        <fullName evidence="3">F-box domain-containing protein</fullName>
    </recommendedName>
</protein>
<reference evidence="1" key="1">
    <citation type="journal article" date="2020" name="Stud. Mycol.">
        <title>101 Dothideomycetes genomes: a test case for predicting lifestyles and emergence of pathogens.</title>
        <authorList>
            <person name="Haridas S."/>
            <person name="Albert R."/>
            <person name="Binder M."/>
            <person name="Bloem J."/>
            <person name="Labutti K."/>
            <person name="Salamov A."/>
            <person name="Andreopoulos B."/>
            <person name="Baker S."/>
            <person name="Barry K."/>
            <person name="Bills G."/>
            <person name="Bluhm B."/>
            <person name="Cannon C."/>
            <person name="Castanera R."/>
            <person name="Culley D."/>
            <person name="Daum C."/>
            <person name="Ezra D."/>
            <person name="Gonzalez J."/>
            <person name="Henrissat B."/>
            <person name="Kuo A."/>
            <person name="Liang C."/>
            <person name="Lipzen A."/>
            <person name="Lutzoni F."/>
            <person name="Magnuson J."/>
            <person name="Mondo S."/>
            <person name="Nolan M."/>
            <person name="Ohm R."/>
            <person name="Pangilinan J."/>
            <person name="Park H.-J."/>
            <person name="Ramirez L."/>
            <person name="Alfaro M."/>
            <person name="Sun H."/>
            <person name="Tritt A."/>
            <person name="Yoshinaga Y."/>
            <person name="Zwiers L.-H."/>
            <person name="Turgeon B."/>
            <person name="Goodwin S."/>
            <person name="Spatafora J."/>
            <person name="Crous P."/>
            <person name="Grigoriev I."/>
        </authorList>
    </citation>
    <scope>NUCLEOTIDE SEQUENCE</scope>
    <source>
        <strain evidence="1">CBS 161.51</strain>
    </source>
</reference>
<dbReference type="EMBL" id="ML976319">
    <property type="protein sequence ID" value="KAF1935066.1"/>
    <property type="molecule type" value="Genomic_DNA"/>
</dbReference>
<sequence>MTTFMATFGGLPEELIQETLLHLSSIRSSEPQSTAFRDKKKEKARQCENRLRQRTLHTLCLTSHHLRRIATPILYASFTGSATWQGIEPMKLFHRTILSPDYAVGLKIKLAEYVLYVENRLSDYLGNSLHDGTELSGASHMVARYFYLLADVVRHVPNLQHLSVVSLETNDVSFWTYVLPADAGTEAPAACRIFAGHGCRKLQTLCAQIHTEGYGVGADAASFRRICSAMTTVPLLSDFRASGVMTSGLSVPFYESFKNLQRLEITECVLDLDLVVDIWSACDGLRHITCAWAFLDCWDESPSDLYPGLLRHAETLESLHLDLGEVRFDYASSETLKVLGTLRPFRRLEYVGISETGFRSYVSPFLDTTHLTPPPRIAELLPEALKSFTLLLTSGSSPTYGGHMDHSSDMWDLVEDCQSSLPSLRNISIMSGEPLRRSPLITEAFSKIGVCLDLDIKDSVATPAFSL</sequence>
<dbReference type="SUPFAM" id="SSF52047">
    <property type="entry name" value="RNI-like"/>
    <property type="match status" value="1"/>
</dbReference>
<evidence type="ECO:0000313" key="1">
    <source>
        <dbReference type="EMBL" id="KAF1935066.1"/>
    </source>
</evidence>
<keyword evidence="2" id="KW-1185">Reference proteome</keyword>
<gene>
    <name evidence="1" type="ORF">EJ02DRAFT_460695</name>
</gene>
<proteinExistence type="predicted"/>
<evidence type="ECO:0000313" key="2">
    <source>
        <dbReference type="Proteomes" id="UP000800038"/>
    </source>
</evidence>
<organism evidence="1 2">
    <name type="scientific">Clathrospora elynae</name>
    <dbReference type="NCBI Taxonomy" id="706981"/>
    <lineage>
        <taxon>Eukaryota</taxon>
        <taxon>Fungi</taxon>
        <taxon>Dikarya</taxon>
        <taxon>Ascomycota</taxon>
        <taxon>Pezizomycotina</taxon>
        <taxon>Dothideomycetes</taxon>
        <taxon>Pleosporomycetidae</taxon>
        <taxon>Pleosporales</taxon>
        <taxon>Diademaceae</taxon>
        <taxon>Clathrospora</taxon>
    </lineage>
</organism>
<dbReference type="Proteomes" id="UP000800038">
    <property type="component" value="Unassembled WGS sequence"/>
</dbReference>
<evidence type="ECO:0008006" key="3">
    <source>
        <dbReference type="Google" id="ProtNLM"/>
    </source>
</evidence>
<dbReference type="AlphaFoldDB" id="A0A6A5S9J3"/>
<name>A0A6A5S9J3_9PLEO</name>